<proteinExistence type="inferred from homology"/>
<feature type="domain" description="DNA polymerase alpha/delta/epsilon subunit B" evidence="7">
    <location>
        <begin position="337"/>
        <end position="543"/>
    </location>
</feature>
<name>A0ABR3B082_PHYBL</name>
<dbReference type="InterPro" id="IPR016722">
    <property type="entry name" value="DNA_pol_alpha_bsu"/>
</dbReference>
<dbReference type="PANTHER" id="PTHR23061:SF12">
    <property type="entry name" value="DNA POLYMERASE ALPHA SUBUNIT B"/>
    <property type="match status" value="1"/>
</dbReference>
<dbReference type="InterPro" id="IPR007185">
    <property type="entry name" value="DNA_pol_a/d/e_bsu"/>
</dbReference>
<evidence type="ECO:0000256" key="6">
    <source>
        <dbReference type="PIRNR" id="PIRNR018300"/>
    </source>
</evidence>
<evidence type="ECO:0000259" key="7">
    <source>
        <dbReference type="Pfam" id="PF04042"/>
    </source>
</evidence>
<sequence>MSSRDAIAKSFELNDGEHSSVIDELHSLCRIYNLNAEDLKFKWEAFSINMGSIVAPTVGLVRQLKSSLQFEFQQKLQTKSRSEPSNQAPKYGGIAFSIPMEEDTGADILGAFMSNWSGSSAKSNLKKQQEALAPSSILLKQQSKASAELDNRIGANIVDSQFNGHLDLPKQRPNTSANTTVRILQPPIPKYRYMFEKISEKSEGLDEQIEFIGDVIGKHYNVETYANPLKASQSQVTAVGRVCCDSSGVKLNKTSVVLETTRELGMGKRVKLDLKNVEEYSLFPGQIVAVRGTNNTGKAFTVDSIITPPLPPVLPRKEKEIYKYSMESGADNQPVDIVVTSGPYTLDDDLSYKTLGAFIQTCIAQKPDVVILMGPFVPESHPIIASGALDVTPQDVFREQVAKRINNLSTASPSTQILLMPHADDLIHEYPLFPQPQLNKDGLGLGNVQTLSNPSLIEINGSRFAIGNIDILFSMSKEEIFGTIPHQDRLGRLTRHVLEQRSFYPLFPSAIHDSIDSSRFPDLLISESPDFLILPSQLKQFTKKIDDVIAINPGYLSKRRTPGTYARILIHPATELNNNIDGQTKTWERTRIDLVRL</sequence>
<dbReference type="Pfam" id="PF04042">
    <property type="entry name" value="DNA_pol_E_B"/>
    <property type="match status" value="1"/>
</dbReference>
<comment type="function">
    <text evidence="6">Accessory subunit of the DNA polymerase alpha complex (also known as the alpha DNA polymerase-primase complex) which plays an essential role in the initiation of DNA synthesis.</text>
</comment>
<comment type="similarity">
    <text evidence="2 6">Belongs to the DNA polymerase alpha subunit B family.</text>
</comment>
<feature type="domain" description="DNA polymerase alpha subunit B OB" evidence="9">
    <location>
        <begin position="202"/>
        <end position="305"/>
    </location>
</feature>
<comment type="subcellular location">
    <subcellularLocation>
        <location evidence="1 6">Nucleus</location>
    </subcellularLocation>
</comment>
<evidence type="ECO:0000256" key="1">
    <source>
        <dbReference type="ARBA" id="ARBA00004123"/>
    </source>
</evidence>
<evidence type="ECO:0000259" key="9">
    <source>
        <dbReference type="Pfam" id="PF22062"/>
    </source>
</evidence>
<dbReference type="PIRSF" id="PIRSF018300">
    <property type="entry name" value="DNA_pol_alph_2"/>
    <property type="match status" value="1"/>
</dbReference>
<evidence type="ECO:0000313" key="11">
    <source>
        <dbReference type="Proteomes" id="UP001448207"/>
    </source>
</evidence>
<dbReference type="EMBL" id="JBCLYO010000010">
    <property type="protein sequence ID" value="KAL0085517.1"/>
    <property type="molecule type" value="Genomic_DNA"/>
</dbReference>
<evidence type="ECO:0000256" key="4">
    <source>
        <dbReference type="ARBA" id="ARBA00022705"/>
    </source>
</evidence>
<gene>
    <name evidence="10" type="ORF">J3Q64DRAFT_1743911</name>
</gene>
<keyword evidence="11" id="KW-1185">Reference proteome</keyword>
<dbReference type="PANTHER" id="PTHR23061">
    <property type="entry name" value="DNA POLYMERASE 2 ALPHA 70 KDA SUBUNIT"/>
    <property type="match status" value="1"/>
</dbReference>
<evidence type="ECO:0000313" key="10">
    <source>
        <dbReference type="EMBL" id="KAL0085517.1"/>
    </source>
</evidence>
<keyword evidence="5 6" id="KW-0539">Nucleus</keyword>
<reference evidence="10 11" key="1">
    <citation type="submission" date="2024-04" db="EMBL/GenBank/DDBJ databases">
        <title>Symmetric and asymmetric DNA N6-adenine methylation regulates different biological responses in Mucorales.</title>
        <authorList>
            <consortium name="Lawrence Berkeley National Laboratory"/>
            <person name="Lax C."/>
            <person name="Mondo S.J."/>
            <person name="Osorio-Concepcion M."/>
            <person name="Muszewska A."/>
            <person name="Corrochano-Luque M."/>
            <person name="Gutierrez G."/>
            <person name="Riley R."/>
            <person name="Lipzen A."/>
            <person name="Guo J."/>
            <person name="Hundley H."/>
            <person name="Amirebrahimi M."/>
            <person name="Ng V."/>
            <person name="Lorenzo-Gutierrez D."/>
            <person name="Binder U."/>
            <person name="Yang J."/>
            <person name="Song Y."/>
            <person name="Canovas D."/>
            <person name="Navarro E."/>
            <person name="Freitag M."/>
            <person name="Gabaldon T."/>
            <person name="Grigoriev I.V."/>
            <person name="Corrochano L.M."/>
            <person name="Nicolas F.E."/>
            <person name="Garre V."/>
        </authorList>
    </citation>
    <scope>NUCLEOTIDE SEQUENCE [LARGE SCALE GENOMIC DNA]</scope>
    <source>
        <strain evidence="10 11">L51</strain>
    </source>
</reference>
<keyword evidence="4 6" id="KW-0235">DNA replication</keyword>
<organism evidence="10 11">
    <name type="scientific">Phycomyces blakesleeanus</name>
    <dbReference type="NCBI Taxonomy" id="4837"/>
    <lineage>
        <taxon>Eukaryota</taxon>
        <taxon>Fungi</taxon>
        <taxon>Fungi incertae sedis</taxon>
        <taxon>Mucoromycota</taxon>
        <taxon>Mucoromycotina</taxon>
        <taxon>Mucoromycetes</taxon>
        <taxon>Mucorales</taxon>
        <taxon>Phycomycetaceae</taxon>
        <taxon>Phycomyces</taxon>
    </lineage>
</organism>
<accession>A0ABR3B082</accession>
<dbReference type="Proteomes" id="UP001448207">
    <property type="component" value="Unassembled WGS sequence"/>
</dbReference>
<evidence type="ECO:0000256" key="5">
    <source>
        <dbReference type="ARBA" id="ARBA00023242"/>
    </source>
</evidence>
<feature type="domain" description="DNA polymerase alpha subunit B N-terminal" evidence="8">
    <location>
        <begin position="11"/>
        <end position="64"/>
    </location>
</feature>
<dbReference type="Pfam" id="PF08418">
    <property type="entry name" value="Pol_alpha_B_N"/>
    <property type="match status" value="1"/>
</dbReference>
<dbReference type="InterPro" id="IPR013627">
    <property type="entry name" value="Pol_alpha_B_N"/>
</dbReference>
<protein>
    <recommendedName>
        <fullName evidence="3 6">DNA polymerase alpha subunit B</fullName>
    </recommendedName>
</protein>
<evidence type="ECO:0000256" key="3">
    <source>
        <dbReference type="ARBA" id="ARBA00018596"/>
    </source>
</evidence>
<evidence type="ECO:0000259" key="8">
    <source>
        <dbReference type="Pfam" id="PF08418"/>
    </source>
</evidence>
<dbReference type="Pfam" id="PF22062">
    <property type="entry name" value="OB_DPOA2"/>
    <property type="match status" value="1"/>
</dbReference>
<dbReference type="Gene3D" id="3.60.21.60">
    <property type="match status" value="2"/>
</dbReference>
<comment type="caution">
    <text evidence="10">The sequence shown here is derived from an EMBL/GenBank/DDBJ whole genome shotgun (WGS) entry which is preliminary data.</text>
</comment>
<dbReference type="InterPro" id="IPR054300">
    <property type="entry name" value="OB_DPOA2"/>
</dbReference>
<evidence type="ECO:0000256" key="2">
    <source>
        <dbReference type="ARBA" id="ARBA00007299"/>
    </source>
</evidence>